<organism evidence="1 2">
    <name type="scientific">Liparis tanakae</name>
    <name type="common">Tanaka's snailfish</name>
    <dbReference type="NCBI Taxonomy" id="230148"/>
    <lineage>
        <taxon>Eukaryota</taxon>
        <taxon>Metazoa</taxon>
        <taxon>Chordata</taxon>
        <taxon>Craniata</taxon>
        <taxon>Vertebrata</taxon>
        <taxon>Euteleostomi</taxon>
        <taxon>Actinopterygii</taxon>
        <taxon>Neopterygii</taxon>
        <taxon>Teleostei</taxon>
        <taxon>Neoteleostei</taxon>
        <taxon>Acanthomorphata</taxon>
        <taxon>Eupercaria</taxon>
        <taxon>Perciformes</taxon>
        <taxon>Cottioidei</taxon>
        <taxon>Cottales</taxon>
        <taxon>Liparidae</taxon>
        <taxon>Liparis</taxon>
    </lineage>
</organism>
<protein>
    <submittedName>
        <fullName evidence="1">Uncharacterized protein</fullName>
    </submittedName>
</protein>
<dbReference type="Proteomes" id="UP000314294">
    <property type="component" value="Unassembled WGS sequence"/>
</dbReference>
<evidence type="ECO:0000313" key="2">
    <source>
        <dbReference type="Proteomes" id="UP000314294"/>
    </source>
</evidence>
<gene>
    <name evidence="1" type="ORF">EYF80_027334</name>
</gene>
<dbReference type="EMBL" id="SRLO01000293">
    <property type="protein sequence ID" value="TNN62426.1"/>
    <property type="molecule type" value="Genomic_DNA"/>
</dbReference>
<accession>A0A4Z2H9I6</accession>
<dbReference type="AlphaFoldDB" id="A0A4Z2H9I6"/>
<evidence type="ECO:0000313" key="1">
    <source>
        <dbReference type="EMBL" id="TNN62426.1"/>
    </source>
</evidence>
<name>A0A4Z2H9I6_9TELE</name>
<proteinExistence type="predicted"/>
<comment type="caution">
    <text evidence="1">The sequence shown here is derived from an EMBL/GenBank/DDBJ whole genome shotgun (WGS) entry which is preliminary data.</text>
</comment>
<sequence length="61" mass="6744">MRLICEEGSMASDDFCLRSFQFLSFPRLTEAPPSVKEFHGKKKPISNAGVIARGTDRGLCP</sequence>
<keyword evidence="2" id="KW-1185">Reference proteome</keyword>
<reference evidence="1 2" key="1">
    <citation type="submission" date="2019-03" db="EMBL/GenBank/DDBJ databases">
        <title>First draft genome of Liparis tanakae, snailfish: a comprehensive survey of snailfish specific genes.</title>
        <authorList>
            <person name="Kim W."/>
            <person name="Song I."/>
            <person name="Jeong J.-H."/>
            <person name="Kim D."/>
            <person name="Kim S."/>
            <person name="Ryu S."/>
            <person name="Song J.Y."/>
            <person name="Lee S.K."/>
        </authorList>
    </citation>
    <scope>NUCLEOTIDE SEQUENCE [LARGE SCALE GENOMIC DNA]</scope>
    <source>
        <tissue evidence="1">Muscle</tissue>
    </source>
</reference>